<dbReference type="Proteomes" id="UP000245647">
    <property type="component" value="Unassembled WGS sequence"/>
</dbReference>
<proteinExistence type="predicted"/>
<comment type="caution">
    <text evidence="1">The sequence shown here is derived from an EMBL/GenBank/DDBJ whole genome shotgun (WGS) entry which is preliminary data.</text>
</comment>
<evidence type="ECO:0000313" key="2">
    <source>
        <dbReference type="Proteomes" id="UP000245647"/>
    </source>
</evidence>
<feature type="non-terminal residue" evidence="1">
    <location>
        <position position="1"/>
    </location>
</feature>
<feature type="non-terminal residue" evidence="1">
    <location>
        <position position="564"/>
    </location>
</feature>
<dbReference type="InterPro" id="IPR050708">
    <property type="entry name" value="T6SS_VgrG/RHS"/>
</dbReference>
<dbReference type="EMBL" id="QEAS01000064">
    <property type="protein sequence ID" value="PWG77911.1"/>
    <property type="molecule type" value="Genomic_DNA"/>
</dbReference>
<protein>
    <submittedName>
        <fullName evidence="1">Sugar-binding protein</fullName>
    </submittedName>
</protein>
<dbReference type="PANTHER" id="PTHR32305">
    <property type="match status" value="1"/>
</dbReference>
<organism evidence="1 2">
    <name type="scientific">Pararcticibacter amylolyticus</name>
    <dbReference type="NCBI Taxonomy" id="2173175"/>
    <lineage>
        <taxon>Bacteria</taxon>
        <taxon>Pseudomonadati</taxon>
        <taxon>Bacteroidota</taxon>
        <taxon>Sphingobacteriia</taxon>
        <taxon>Sphingobacteriales</taxon>
        <taxon>Sphingobacteriaceae</taxon>
        <taxon>Pararcticibacter</taxon>
    </lineage>
</organism>
<dbReference type="AlphaFoldDB" id="A0A2U2P946"/>
<evidence type="ECO:0000313" key="1">
    <source>
        <dbReference type="EMBL" id="PWG77911.1"/>
    </source>
</evidence>
<dbReference type="Gene3D" id="2.180.10.10">
    <property type="entry name" value="RHS repeat-associated core"/>
    <property type="match status" value="1"/>
</dbReference>
<accession>A0A2U2P946</accession>
<reference evidence="1 2" key="1">
    <citation type="submission" date="2018-04" db="EMBL/GenBank/DDBJ databases">
        <title>Pedobacter chongqingensis sp. nov., isolated from a rottenly hemp rope.</title>
        <authorList>
            <person name="Cai Y."/>
        </authorList>
    </citation>
    <scope>NUCLEOTIDE SEQUENCE [LARGE SCALE GENOMIC DNA]</scope>
    <source>
        <strain evidence="1 2">FJ4-8</strain>
    </source>
</reference>
<name>A0A2U2P946_9SPHI</name>
<keyword evidence="2" id="KW-1185">Reference proteome</keyword>
<gene>
    <name evidence="1" type="ORF">DDR33_25020</name>
</gene>
<sequence length="564" mass="62818">GQQHQRNLTTSGNYQASQLYLTISKDENWVSGKTGTSEEYKDKQGQVVLKRTWKDESTPYSTYYVYDDFGNLSFVLPPGAEPDNGGIDATKLNKYCYQYRYDGRNRLIEKCIPGKDGWESTVYNTIDQAVLTQDPKQAQNGKWTFTKYDGLGRVVMSGEYASSASRASLQTTVNAQATNWETYAGGTAGEGYSNQSFPTSSTTPFTVNYYDGYTFPGSTTFGPLPVARSPKTHSLLTGTRTKVLGTSTMLTSLTFYDEDGRVMQVKSQNYRGGVDSVLTTYTFTDEPDTVTRYHTSPGSSVTTRTRYVYDHMGRKTKTWENINNAGEVLLSENEYNETGQLWKKKLHNGAQTITYTYNERGWLASSITDRLDLRLRYNAPAKGAVPQYNGNISEQEYTGNKSGNRWFTYTYDPVNRLTTAASSHASNKLGETLTYDKMGNIQSLARGNYGSLAYTYDGNRLSAVSGFKTGSFGYDANGNTTTDGTRNLTITYNELNLPSQVTGNGTATYTYDATGNKLRSVQAGTTRDYIAGIQYTNGTIDFIQTEEGRAVRNTDGTYRYEYDL</sequence>
<dbReference type="PANTHER" id="PTHR32305:SF15">
    <property type="entry name" value="PROTEIN RHSA-RELATED"/>
    <property type="match status" value="1"/>
</dbReference>